<keyword evidence="2" id="KW-1185">Reference proteome</keyword>
<dbReference type="AlphaFoldDB" id="A0A401INY6"/>
<reference evidence="2" key="1">
    <citation type="submission" date="2017-05" db="EMBL/GenBank/DDBJ databases">
        <title>Physiological properties and genetic analysis related to exopolysaccharide production of fresh-water unicellular cyanobacterium Aphanothece sacrum, Suizenji Nori, that has been cultured as a food source in Japan.</title>
        <authorList>
            <person name="Kanesaki Y."/>
            <person name="Yoshikawa S."/>
            <person name="Ohki K."/>
        </authorList>
    </citation>
    <scope>NUCLEOTIDE SEQUENCE [LARGE SCALE GENOMIC DNA]</scope>
    <source>
        <strain evidence="2">FPU1</strain>
    </source>
</reference>
<sequence>MVDDIIDQVKATPDDWVWSYHQSPENLRDSRINTLYKFLDDYNLGQKEQRYLVDFLPNLSFYDNSFDLVLCSHFLFLYSDHYDLSFHEKSIQEMLRVGREVRIFPLLTLNLQPSPYLDSIQKTLTEQGYNVSIIEVEYQFQKGGNKMLVIQCPYSKILSD</sequence>
<dbReference type="Proteomes" id="UP000287247">
    <property type="component" value="Unassembled WGS sequence"/>
</dbReference>
<gene>
    <name evidence="1" type="ORF">AsFPU1_4381</name>
</gene>
<dbReference type="EMBL" id="BDQK01000018">
    <property type="protein sequence ID" value="GBF82947.1"/>
    <property type="molecule type" value="Genomic_DNA"/>
</dbReference>
<dbReference type="GO" id="GO:0008168">
    <property type="term" value="F:methyltransferase activity"/>
    <property type="evidence" value="ECO:0007669"/>
    <property type="project" value="UniProtKB-KW"/>
</dbReference>
<organism evidence="1 2">
    <name type="scientific">Aphanothece sacrum FPU1</name>
    <dbReference type="NCBI Taxonomy" id="1920663"/>
    <lineage>
        <taxon>Bacteria</taxon>
        <taxon>Bacillati</taxon>
        <taxon>Cyanobacteriota</taxon>
        <taxon>Cyanophyceae</taxon>
        <taxon>Oscillatoriophycideae</taxon>
        <taxon>Chroococcales</taxon>
        <taxon>Aphanothecaceae</taxon>
        <taxon>Aphanothece</taxon>
    </lineage>
</organism>
<comment type="caution">
    <text evidence="1">The sequence shown here is derived from an EMBL/GenBank/DDBJ whole genome shotgun (WGS) entry which is preliminary data.</text>
</comment>
<dbReference type="SUPFAM" id="SSF53335">
    <property type="entry name" value="S-adenosyl-L-methionine-dependent methyltransferases"/>
    <property type="match status" value="1"/>
</dbReference>
<protein>
    <submittedName>
        <fullName evidence="1">SAM-dependent methyltransferase</fullName>
    </submittedName>
</protein>
<keyword evidence="1" id="KW-0808">Transferase</keyword>
<name>A0A401INY6_APHSA</name>
<keyword evidence="1" id="KW-0489">Methyltransferase</keyword>
<dbReference type="GO" id="GO:0032259">
    <property type="term" value="P:methylation"/>
    <property type="evidence" value="ECO:0007669"/>
    <property type="project" value="UniProtKB-KW"/>
</dbReference>
<evidence type="ECO:0000313" key="1">
    <source>
        <dbReference type="EMBL" id="GBF82947.1"/>
    </source>
</evidence>
<evidence type="ECO:0000313" key="2">
    <source>
        <dbReference type="Proteomes" id="UP000287247"/>
    </source>
</evidence>
<dbReference type="RefSeq" id="WP_227873650.1">
    <property type="nucleotide sequence ID" value="NZ_BDQK01000018.1"/>
</dbReference>
<dbReference type="InterPro" id="IPR029063">
    <property type="entry name" value="SAM-dependent_MTases_sf"/>
</dbReference>
<accession>A0A401INY6</accession>
<proteinExistence type="predicted"/>